<gene>
    <name evidence="6" type="ORF">F3Y22_tig00110575pilonHSYRG00068</name>
</gene>
<evidence type="ECO:0000259" key="5">
    <source>
        <dbReference type="Pfam" id="PF04043"/>
    </source>
</evidence>
<evidence type="ECO:0000256" key="4">
    <source>
        <dbReference type="SAM" id="SignalP"/>
    </source>
</evidence>
<protein>
    <submittedName>
        <fullName evidence="6">Pentatricopeptide repeat superfamily protein isoform 1</fullName>
    </submittedName>
</protein>
<sequence>MAYLHSLTILFLACILIVCTANRALIDSIFRDSQDSNFCISIFENYPRSEKADLHGLALIATSNTIIQIQDTVSQIPAMLSQTKDPLGKNRLMVCQSDYNKSHGKFQSTFSSTSRNAYWDAINNVRNGTNAVIDCHHHPLINRHLTELHGEGNVTYECRNLSESMKKHDSIRRIFEHFSTKNSDILRRKINRDLIGSTSVLMTMTIGRPMAMQGEKGKGERGGSTGAVPKENKLRGLEVVI</sequence>
<dbReference type="GO" id="GO:0046910">
    <property type="term" value="F:pectinesterase inhibitor activity"/>
    <property type="evidence" value="ECO:0007669"/>
    <property type="project" value="InterPro"/>
</dbReference>
<dbReference type="PANTHER" id="PTHR36710:SF1">
    <property type="entry name" value="F14J9.2 PROTEIN"/>
    <property type="match status" value="1"/>
</dbReference>
<evidence type="ECO:0000256" key="1">
    <source>
        <dbReference type="ARBA" id="ARBA00022729"/>
    </source>
</evidence>
<dbReference type="NCBIfam" id="TIGR01614">
    <property type="entry name" value="PME_inhib"/>
    <property type="match status" value="1"/>
</dbReference>
<name>A0A6A3A634_HIBSY</name>
<dbReference type="Proteomes" id="UP000436088">
    <property type="component" value="Unassembled WGS sequence"/>
</dbReference>
<keyword evidence="1 4" id="KW-0732">Signal</keyword>
<dbReference type="Gene3D" id="1.20.140.40">
    <property type="entry name" value="Invertase/pectin methylesterase inhibitor family protein"/>
    <property type="match status" value="1"/>
</dbReference>
<comment type="similarity">
    <text evidence="3">Belongs to the PMEI family.</text>
</comment>
<keyword evidence="7" id="KW-1185">Reference proteome</keyword>
<dbReference type="InterPro" id="IPR034086">
    <property type="entry name" value="PMEI_plant"/>
</dbReference>
<evidence type="ECO:0000256" key="3">
    <source>
        <dbReference type="ARBA" id="ARBA00038471"/>
    </source>
</evidence>
<dbReference type="CDD" id="cd15797">
    <property type="entry name" value="PMEI"/>
    <property type="match status" value="1"/>
</dbReference>
<keyword evidence="2" id="KW-1015">Disulfide bond</keyword>
<dbReference type="PANTHER" id="PTHR36710">
    <property type="entry name" value="PECTINESTERASE INHIBITOR-LIKE"/>
    <property type="match status" value="1"/>
</dbReference>
<dbReference type="SUPFAM" id="SSF101148">
    <property type="entry name" value="Plant invertase/pectin methylesterase inhibitor"/>
    <property type="match status" value="1"/>
</dbReference>
<dbReference type="InterPro" id="IPR006501">
    <property type="entry name" value="Pectinesterase_inhib_dom"/>
</dbReference>
<proteinExistence type="inferred from homology"/>
<dbReference type="InterPro" id="IPR052421">
    <property type="entry name" value="PCW_Enzyme_Inhibitor"/>
</dbReference>
<comment type="caution">
    <text evidence="6">The sequence shown here is derived from an EMBL/GenBank/DDBJ whole genome shotgun (WGS) entry which is preliminary data.</text>
</comment>
<evidence type="ECO:0000313" key="6">
    <source>
        <dbReference type="EMBL" id="KAE8699658.1"/>
    </source>
</evidence>
<reference evidence="6" key="1">
    <citation type="submission" date="2019-09" db="EMBL/GenBank/DDBJ databases">
        <title>Draft genome information of white flower Hibiscus syriacus.</title>
        <authorList>
            <person name="Kim Y.-M."/>
        </authorList>
    </citation>
    <scope>NUCLEOTIDE SEQUENCE [LARGE SCALE GENOMIC DNA]</scope>
    <source>
        <strain evidence="6">YM2019G1</strain>
    </source>
</reference>
<dbReference type="EMBL" id="VEPZ02001035">
    <property type="protein sequence ID" value="KAE8699658.1"/>
    <property type="molecule type" value="Genomic_DNA"/>
</dbReference>
<dbReference type="InterPro" id="IPR035513">
    <property type="entry name" value="Invertase/methylesterase_inhib"/>
</dbReference>
<accession>A0A6A3A634</accession>
<dbReference type="AlphaFoldDB" id="A0A6A3A634"/>
<evidence type="ECO:0000313" key="7">
    <source>
        <dbReference type="Proteomes" id="UP000436088"/>
    </source>
</evidence>
<feature type="domain" description="Pectinesterase inhibitor" evidence="5">
    <location>
        <begin position="33"/>
        <end position="133"/>
    </location>
</feature>
<evidence type="ECO:0000256" key="2">
    <source>
        <dbReference type="ARBA" id="ARBA00023157"/>
    </source>
</evidence>
<organism evidence="6 7">
    <name type="scientific">Hibiscus syriacus</name>
    <name type="common">Rose of Sharon</name>
    <dbReference type="NCBI Taxonomy" id="106335"/>
    <lineage>
        <taxon>Eukaryota</taxon>
        <taxon>Viridiplantae</taxon>
        <taxon>Streptophyta</taxon>
        <taxon>Embryophyta</taxon>
        <taxon>Tracheophyta</taxon>
        <taxon>Spermatophyta</taxon>
        <taxon>Magnoliopsida</taxon>
        <taxon>eudicotyledons</taxon>
        <taxon>Gunneridae</taxon>
        <taxon>Pentapetalae</taxon>
        <taxon>rosids</taxon>
        <taxon>malvids</taxon>
        <taxon>Malvales</taxon>
        <taxon>Malvaceae</taxon>
        <taxon>Malvoideae</taxon>
        <taxon>Hibiscus</taxon>
    </lineage>
</organism>
<dbReference type="Pfam" id="PF04043">
    <property type="entry name" value="PMEI"/>
    <property type="match status" value="1"/>
</dbReference>
<feature type="signal peptide" evidence="4">
    <location>
        <begin position="1"/>
        <end position="21"/>
    </location>
</feature>
<feature type="chain" id="PRO_5025422549" evidence="4">
    <location>
        <begin position="22"/>
        <end position="241"/>
    </location>
</feature>